<evidence type="ECO:0000313" key="2">
    <source>
        <dbReference type="Proteomes" id="UP000595814"/>
    </source>
</evidence>
<accession>A0AC61MS56</accession>
<sequence length="457" mass="47857">MSGVTLLLVLIAAIIVMILAITKLNIHPFLSIMGVSLIMAIIVGIPITEIPKVIGEGFSGAFASIGIVIILGALIGSILEATGGAVKLADMVINLVGEKRPTLAIMIMGWIVSIPVFCDSGFVILNPIRKAMARKTKTSSVSMTIALSAGLYATHVYVPPTPGPIAAAGNIGVENNLLTVILMGIIVSIPGLILAYFFAKKVGPTIKSSDEISDSEIFDDYKKIMKEHELPNGFLSLAPIIVPIILMAVASIVQMVGMEGAIVNFLIFLGNPVIALTAGVLFSVLLLLTTRNMDKFNRITEDTLKVVGPILFITAAGGVLGKVISSAGFVEYIEANATVLSKVGIFFPFVISAILKTAQGSSTVALTTTSAIMGSYMSPDSMMTALGLTNPMTAVLVVLAIGAGAMTVSHANDSYFWVVTNMGGLKAEDGYKTQTPMTLIMGLAGMATVFILNIFLG</sequence>
<organism evidence="1 2">
    <name type="scientific">Miniphocaeibacter halophilus</name>
    <dbReference type="NCBI Taxonomy" id="2931922"/>
    <lineage>
        <taxon>Bacteria</taxon>
        <taxon>Bacillati</taxon>
        <taxon>Bacillota</taxon>
        <taxon>Tissierellia</taxon>
        <taxon>Tissierellales</taxon>
        <taxon>Peptoniphilaceae</taxon>
        <taxon>Miniphocaeibacter</taxon>
    </lineage>
</organism>
<evidence type="ECO:0000313" key="1">
    <source>
        <dbReference type="EMBL" id="QQK08361.1"/>
    </source>
</evidence>
<gene>
    <name evidence="1" type="ORF">JFY71_02115</name>
</gene>
<protein>
    <submittedName>
        <fullName evidence="1">GntP family permease</fullName>
    </submittedName>
</protein>
<reference evidence="1 2" key="1">
    <citation type="journal article" date="2022" name="Int. J. Syst. Evol. Microbiol.">
        <title>Miniphocaeibacter halophilus sp. nov., an ammonium-tolerant acetate-producing bacterium isolated from a biogas system.</title>
        <authorList>
            <person name="Schnurer A."/>
            <person name="Singh A."/>
            <person name="Bi S."/>
            <person name="Qiao W."/>
            <person name="Westerholm M."/>
        </authorList>
    </citation>
    <scope>NUCLEOTIDE SEQUENCE [LARGE SCALE GENOMIC DNA]</scope>
    <source>
        <strain evidence="1 2">AMB_01</strain>
    </source>
</reference>
<dbReference type="Proteomes" id="UP000595814">
    <property type="component" value="Chromosome"/>
</dbReference>
<dbReference type="EMBL" id="CP066744">
    <property type="protein sequence ID" value="QQK08361.1"/>
    <property type="molecule type" value="Genomic_DNA"/>
</dbReference>
<proteinExistence type="predicted"/>
<name>A0AC61MS56_9FIRM</name>
<keyword evidence="2" id="KW-1185">Reference proteome</keyword>